<dbReference type="AlphaFoldDB" id="A0A5B9DLN3"/>
<dbReference type="Proteomes" id="UP000321062">
    <property type="component" value="Chromosome"/>
</dbReference>
<dbReference type="PANTHER" id="PTHR36439">
    <property type="entry name" value="BLL4334 PROTEIN"/>
    <property type="match status" value="1"/>
</dbReference>
<protein>
    <submittedName>
        <fullName evidence="1">DUF1697 domain-containing protein</fullName>
    </submittedName>
</protein>
<name>A0A5B9DLN3_9HYPH</name>
<dbReference type="PANTHER" id="PTHR36439:SF1">
    <property type="entry name" value="DUF1697 DOMAIN-CONTAINING PROTEIN"/>
    <property type="match status" value="1"/>
</dbReference>
<dbReference type="Pfam" id="PF08002">
    <property type="entry name" value="DUF1697"/>
    <property type="match status" value="1"/>
</dbReference>
<dbReference type="Gene3D" id="3.30.70.1280">
    <property type="entry name" value="SP0830-like domains"/>
    <property type="match status" value="1"/>
</dbReference>
<dbReference type="SUPFAM" id="SSF160379">
    <property type="entry name" value="SP0830-like"/>
    <property type="match status" value="1"/>
</dbReference>
<dbReference type="EMBL" id="CP041690">
    <property type="protein sequence ID" value="QEE20231.1"/>
    <property type="molecule type" value="Genomic_DNA"/>
</dbReference>
<keyword evidence="2" id="KW-1185">Reference proteome</keyword>
<evidence type="ECO:0000313" key="1">
    <source>
        <dbReference type="EMBL" id="QEE20231.1"/>
    </source>
</evidence>
<dbReference type="RefSeq" id="WP_049704803.1">
    <property type="nucleotide sequence ID" value="NZ_BMFM01000001.1"/>
</dbReference>
<organism evidence="1 2">
    <name type="scientific">Paradevosia tibetensis</name>
    <dbReference type="NCBI Taxonomy" id="1447062"/>
    <lineage>
        <taxon>Bacteria</taxon>
        <taxon>Pseudomonadati</taxon>
        <taxon>Pseudomonadota</taxon>
        <taxon>Alphaproteobacteria</taxon>
        <taxon>Hyphomicrobiales</taxon>
        <taxon>Devosiaceae</taxon>
        <taxon>Paradevosia</taxon>
    </lineage>
</organism>
<dbReference type="KEGG" id="yti:FNA67_08595"/>
<dbReference type="OrthoDB" id="9806494at2"/>
<gene>
    <name evidence="1" type="ORF">FNA67_08595</name>
</gene>
<accession>A0A5B9DLN3</accession>
<dbReference type="InterPro" id="IPR012545">
    <property type="entry name" value="DUF1697"/>
</dbReference>
<proteinExistence type="predicted"/>
<reference evidence="1 2" key="1">
    <citation type="journal article" date="2015" name="Int. J. Syst. Evol. Microbiol.">
        <title>Youhaiella tibetensis gen. nov., sp. nov., isolated from subsurface sediment.</title>
        <authorList>
            <person name="Wang Y.X."/>
            <person name="Huang F.Q."/>
            <person name="Nogi Y."/>
            <person name="Pang S.J."/>
            <person name="Wang P.K."/>
            <person name="Lv J."/>
        </authorList>
    </citation>
    <scope>NUCLEOTIDE SEQUENCE [LARGE SCALE GENOMIC DNA]</scope>
    <source>
        <strain evidence="2">fig4</strain>
    </source>
</reference>
<evidence type="ECO:0000313" key="2">
    <source>
        <dbReference type="Proteomes" id="UP000321062"/>
    </source>
</evidence>
<sequence length="182" mass="19650">MNTYVILLRAIGPITHKVMSMARWRDAVAAAGFEDPVTYLATGNMIASGPGSIETVSERMNGVVADLGLGPSNVAVVRRPAELRAVLEANPFPEAAAERPSQMQVFCFADRRPDFGWTADHGGPELFAVVDGHLVVDYSGRISESSRLGNLIEKRCGPGTGRNWNTLRGLVERAGAREQKDT</sequence>